<sequence length="181" mass="20973">MACISKREKGASNAHDNINAEDKLERAALNKFLAQFRIIVDMLCALEVFHHIKIHSLSCNYGEYVVVNTQKLNPWILQFQKMKLHYAIVNPEKSNHLHVILNFQEVKARFCNKAVYSCLFIFMLGHEIENQSVNNTYEELHGSYHCNGAEVRWKLKIDQIRAKKIRKTESKKDAVPTQSTT</sequence>
<accession>A0ACC2BSB8</accession>
<evidence type="ECO:0000313" key="2">
    <source>
        <dbReference type="Proteomes" id="UP001162992"/>
    </source>
</evidence>
<comment type="caution">
    <text evidence="1">The sequence shown here is derived from an EMBL/GenBank/DDBJ whole genome shotgun (WGS) entry which is preliminary data.</text>
</comment>
<dbReference type="EMBL" id="CM055104">
    <property type="protein sequence ID" value="KAJ7532639.1"/>
    <property type="molecule type" value="Genomic_DNA"/>
</dbReference>
<protein>
    <submittedName>
        <fullName evidence="1">Uncharacterized protein</fullName>
    </submittedName>
</protein>
<dbReference type="Proteomes" id="UP001162992">
    <property type="component" value="Chromosome 13"/>
</dbReference>
<evidence type="ECO:0000313" key="1">
    <source>
        <dbReference type="EMBL" id="KAJ7532639.1"/>
    </source>
</evidence>
<gene>
    <name evidence="1" type="ORF">O6H91_13G012600</name>
</gene>
<keyword evidence="2" id="KW-1185">Reference proteome</keyword>
<reference evidence="2" key="1">
    <citation type="journal article" date="2024" name="Proc. Natl. Acad. Sci. U.S.A.">
        <title>Extraordinary preservation of gene collinearity over three hundred million years revealed in homosporous lycophytes.</title>
        <authorList>
            <person name="Li C."/>
            <person name="Wickell D."/>
            <person name="Kuo L.Y."/>
            <person name="Chen X."/>
            <person name="Nie B."/>
            <person name="Liao X."/>
            <person name="Peng D."/>
            <person name="Ji J."/>
            <person name="Jenkins J."/>
            <person name="Williams M."/>
            <person name="Shu S."/>
            <person name="Plott C."/>
            <person name="Barry K."/>
            <person name="Rajasekar S."/>
            <person name="Grimwood J."/>
            <person name="Han X."/>
            <person name="Sun S."/>
            <person name="Hou Z."/>
            <person name="He W."/>
            <person name="Dai G."/>
            <person name="Sun C."/>
            <person name="Schmutz J."/>
            <person name="Leebens-Mack J.H."/>
            <person name="Li F.W."/>
            <person name="Wang L."/>
        </authorList>
    </citation>
    <scope>NUCLEOTIDE SEQUENCE [LARGE SCALE GENOMIC DNA]</scope>
    <source>
        <strain evidence="2">cv. PW_Plant_1</strain>
    </source>
</reference>
<proteinExistence type="predicted"/>
<organism evidence="1 2">
    <name type="scientific">Diphasiastrum complanatum</name>
    <name type="common">Issler's clubmoss</name>
    <name type="synonym">Lycopodium complanatum</name>
    <dbReference type="NCBI Taxonomy" id="34168"/>
    <lineage>
        <taxon>Eukaryota</taxon>
        <taxon>Viridiplantae</taxon>
        <taxon>Streptophyta</taxon>
        <taxon>Embryophyta</taxon>
        <taxon>Tracheophyta</taxon>
        <taxon>Lycopodiopsida</taxon>
        <taxon>Lycopodiales</taxon>
        <taxon>Lycopodiaceae</taxon>
        <taxon>Lycopodioideae</taxon>
        <taxon>Diphasiastrum</taxon>
    </lineage>
</organism>
<name>A0ACC2BSB8_DIPCM</name>